<name>A0A6D2IF83_9BRAS</name>
<evidence type="ECO:0000256" key="4">
    <source>
        <dbReference type="ARBA" id="ARBA00012483"/>
    </source>
</evidence>
<comment type="caution">
    <text evidence="16">The sequence shown here is derived from an EMBL/GenBank/DDBJ whole genome shotgun (WGS) entry which is preliminary data.</text>
</comment>
<keyword evidence="10" id="KW-0862">Zinc</keyword>
<comment type="pathway">
    <text evidence="3">Protein modification; protein ubiquitination.</text>
</comment>
<dbReference type="InterPro" id="IPR013083">
    <property type="entry name" value="Znf_RING/FYVE/PHD"/>
</dbReference>
<comment type="subcellular location">
    <subcellularLocation>
        <location evidence="2">Membrane</location>
        <topology evidence="2">Single-pass membrane protein</topology>
    </subcellularLocation>
</comment>
<evidence type="ECO:0000256" key="10">
    <source>
        <dbReference type="ARBA" id="ARBA00022833"/>
    </source>
</evidence>
<gene>
    <name evidence="16" type="ORF">MERR_LOCUS11916</name>
</gene>
<dbReference type="UniPathway" id="UPA00143"/>
<sequence>MLLLAYYRFLIYSCNRVYNDADSDFLSDDDHNPDRGVGISDDDHVIITIKDLACIDPSLQSIPVVDFNPRDFKDGFQCIVCLSNLLDGDRARLLPTCNHWFHADCIDTWLQSHSTCPICRTEVGSMQRGTRPGLGYEGLTTNVAGYSRC</sequence>
<dbReference type="Gene3D" id="3.30.40.10">
    <property type="entry name" value="Zinc/RING finger domain, C3HC4 (zinc finger)"/>
    <property type="match status" value="1"/>
</dbReference>
<dbReference type="PROSITE" id="PS50089">
    <property type="entry name" value="ZF_RING_2"/>
    <property type="match status" value="1"/>
</dbReference>
<dbReference type="Pfam" id="PF13639">
    <property type="entry name" value="zf-RING_2"/>
    <property type="match status" value="1"/>
</dbReference>
<keyword evidence="11" id="KW-1133">Transmembrane helix</keyword>
<dbReference type="AlphaFoldDB" id="A0A6D2IF83"/>
<evidence type="ECO:0000256" key="3">
    <source>
        <dbReference type="ARBA" id="ARBA00004906"/>
    </source>
</evidence>
<evidence type="ECO:0000259" key="15">
    <source>
        <dbReference type="PROSITE" id="PS50089"/>
    </source>
</evidence>
<keyword evidence="7" id="KW-0479">Metal-binding</keyword>
<evidence type="ECO:0000313" key="16">
    <source>
        <dbReference type="EMBL" id="CAA7024681.1"/>
    </source>
</evidence>
<evidence type="ECO:0000256" key="7">
    <source>
        <dbReference type="ARBA" id="ARBA00022723"/>
    </source>
</evidence>
<keyword evidence="6" id="KW-0812">Transmembrane</keyword>
<keyword evidence="17" id="KW-1185">Reference proteome</keyword>
<evidence type="ECO:0000256" key="9">
    <source>
        <dbReference type="ARBA" id="ARBA00022786"/>
    </source>
</evidence>
<feature type="domain" description="RING-type" evidence="15">
    <location>
        <begin position="78"/>
        <end position="120"/>
    </location>
</feature>
<evidence type="ECO:0000256" key="6">
    <source>
        <dbReference type="ARBA" id="ARBA00022692"/>
    </source>
</evidence>
<comment type="similarity">
    <text evidence="13">Belongs to the RING-type zinc finger family. ATL subfamily.</text>
</comment>
<dbReference type="GO" id="GO:0016567">
    <property type="term" value="P:protein ubiquitination"/>
    <property type="evidence" value="ECO:0007669"/>
    <property type="project" value="UniProtKB-UniPathway"/>
</dbReference>
<protein>
    <recommendedName>
        <fullName evidence="4">RING-type E3 ubiquitin transferase</fullName>
        <ecNumber evidence="4">2.3.2.27</ecNumber>
    </recommendedName>
</protein>
<dbReference type="EMBL" id="CACVBM020000910">
    <property type="protein sequence ID" value="CAA7024681.1"/>
    <property type="molecule type" value="Genomic_DNA"/>
</dbReference>
<evidence type="ECO:0000256" key="8">
    <source>
        <dbReference type="ARBA" id="ARBA00022771"/>
    </source>
</evidence>
<dbReference type="SUPFAM" id="SSF57850">
    <property type="entry name" value="RING/U-box"/>
    <property type="match status" value="1"/>
</dbReference>
<evidence type="ECO:0000313" key="17">
    <source>
        <dbReference type="Proteomes" id="UP000467841"/>
    </source>
</evidence>
<dbReference type="PANTHER" id="PTHR46913:SF1">
    <property type="entry name" value="RING-H2 FINGER PROTEIN ATL16"/>
    <property type="match status" value="1"/>
</dbReference>
<dbReference type="GO" id="GO:0008270">
    <property type="term" value="F:zinc ion binding"/>
    <property type="evidence" value="ECO:0007669"/>
    <property type="project" value="UniProtKB-KW"/>
</dbReference>
<dbReference type="InterPro" id="IPR001841">
    <property type="entry name" value="Znf_RING"/>
</dbReference>
<dbReference type="OrthoDB" id="8062037at2759"/>
<organism evidence="16 17">
    <name type="scientific">Microthlaspi erraticum</name>
    <dbReference type="NCBI Taxonomy" id="1685480"/>
    <lineage>
        <taxon>Eukaryota</taxon>
        <taxon>Viridiplantae</taxon>
        <taxon>Streptophyta</taxon>
        <taxon>Embryophyta</taxon>
        <taxon>Tracheophyta</taxon>
        <taxon>Spermatophyta</taxon>
        <taxon>Magnoliopsida</taxon>
        <taxon>eudicotyledons</taxon>
        <taxon>Gunneridae</taxon>
        <taxon>Pentapetalae</taxon>
        <taxon>rosids</taxon>
        <taxon>malvids</taxon>
        <taxon>Brassicales</taxon>
        <taxon>Brassicaceae</taxon>
        <taxon>Coluteocarpeae</taxon>
        <taxon>Microthlaspi</taxon>
    </lineage>
</organism>
<keyword evidence="12" id="KW-0472">Membrane</keyword>
<evidence type="ECO:0000256" key="1">
    <source>
        <dbReference type="ARBA" id="ARBA00000900"/>
    </source>
</evidence>
<evidence type="ECO:0000256" key="11">
    <source>
        <dbReference type="ARBA" id="ARBA00022989"/>
    </source>
</evidence>
<comment type="catalytic activity">
    <reaction evidence="1">
        <text>S-ubiquitinyl-[E2 ubiquitin-conjugating enzyme]-L-cysteine + [acceptor protein]-L-lysine = [E2 ubiquitin-conjugating enzyme]-L-cysteine + N(6)-ubiquitinyl-[acceptor protein]-L-lysine.</text>
        <dbReference type="EC" id="2.3.2.27"/>
    </reaction>
</comment>
<dbReference type="Proteomes" id="UP000467841">
    <property type="component" value="Unassembled WGS sequence"/>
</dbReference>
<evidence type="ECO:0000256" key="2">
    <source>
        <dbReference type="ARBA" id="ARBA00004167"/>
    </source>
</evidence>
<evidence type="ECO:0000256" key="5">
    <source>
        <dbReference type="ARBA" id="ARBA00022679"/>
    </source>
</evidence>
<evidence type="ECO:0000256" key="13">
    <source>
        <dbReference type="ARBA" id="ARBA00024209"/>
    </source>
</evidence>
<keyword evidence="5" id="KW-0808">Transferase</keyword>
<evidence type="ECO:0000256" key="14">
    <source>
        <dbReference type="PROSITE-ProRule" id="PRU00175"/>
    </source>
</evidence>
<dbReference type="InterPro" id="IPR044600">
    <property type="entry name" value="ATL1/ATL16-like"/>
</dbReference>
<evidence type="ECO:0000256" key="12">
    <source>
        <dbReference type="ARBA" id="ARBA00023136"/>
    </source>
</evidence>
<dbReference type="SMART" id="SM00184">
    <property type="entry name" value="RING"/>
    <property type="match status" value="1"/>
</dbReference>
<keyword evidence="8 14" id="KW-0863">Zinc-finger</keyword>
<accession>A0A6D2IF83</accession>
<dbReference type="GO" id="GO:0016020">
    <property type="term" value="C:membrane"/>
    <property type="evidence" value="ECO:0007669"/>
    <property type="project" value="UniProtKB-SubCell"/>
</dbReference>
<dbReference type="GO" id="GO:0061630">
    <property type="term" value="F:ubiquitin protein ligase activity"/>
    <property type="evidence" value="ECO:0007669"/>
    <property type="project" value="UniProtKB-EC"/>
</dbReference>
<proteinExistence type="inferred from homology"/>
<keyword evidence="9" id="KW-0833">Ubl conjugation pathway</keyword>
<dbReference type="CDD" id="cd16461">
    <property type="entry name" value="RING-H2_EL5-like"/>
    <property type="match status" value="1"/>
</dbReference>
<dbReference type="PANTHER" id="PTHR46913">
    <property type="entry name" value="RING-H2 FINGER PROTEIN ATL16"/>
    <property type="match status" value="1"/>
</dbReference>
<reference evidence="16" key="1">
    <citation type="submission" date="2020-01" db="EMBL/GenBank/DDBJ databases">
        <authorList>
            <person name="Mishra B."/>
        </authorList>
    </citation>
    <scope>NUCLEOTIDE SEQUENCE [LARGE SCALE GENOMIC DNA]</scope>
</reference>
<dbReference type="EC" id="2.3.2.27" evidence="4"/>